<feature type="transmembrane region" description="Helical" evidence="1">
    <location>
        <begin position="183"/>
        <end position="204"/>
    </location>
</feature>
<keyword evidence="1" id="KW-1133">Transmembrane helix</keyword>
<dbReference type="EMBL" id="BMNL01000001">
    <property type="protein sequence ID" value="GGP20014.1"/>
    <property type="molecule type" value="Genomic_DNA"/>
</dbReference>
<reference evidence="2" key="2">
    <citation type="submission" date="2020-09" db="EMBL/GenBank/DDBJ databases">
        <authorList>
            <person name="Sun Q."/>
            <person name="Ohkuma M."/>
        </authorList>
    </citation>
    <scope>NUCLEOTIDE SEQUENCE</scope>
    <source>
        <strain evidence="2">JCM 10088</strain>
    </source>
</reference>
<feature type="transmembrane region" description="Helical" evidence="1">
    <location>
        <begin position="156"/>
        <end position="176"/>
    </location>
</feature>
<feature type="transmembrane region" description="Helical" evidence="1">
    <location>
        <begin position="69"/>
        <end position="87"/>
    </location>
</feature>
<sequence>MGLSRSLLLGYVVACVSPLPLAVSHEDPLVSALSALAISPLAILIYLLVKSKWSSGGFYSYSKRVSPTLARVQLYSWLLSYVLYVAYTVDYISFYVLNLPASGSIVMVLSLSAIASALVASGFVYVALLATSIVQIALSIPVGWRFSPSAVVPSHPFTAILSSGLLLICISLAPYASGDERHAWIIPFAFTLSSVLMIIGGFFVAPSFVVYLQSIGQYSIVLAEYAAVRGVLVDELQLRKGTVGLVVLVMILSIVSLLNYGLFYDLTIVPSIAALYLSLALAAPLSAAYLRSSLAYILAFLSMVFFAYGLLNVLTTARGIYFIDAILAIVSPASLGLAVGWAKHIRERG</sequence>
<feature type="transmembrane region" description="Helical" evidence="1">
    <location>
        <begin position="210"/>
        <end position="231"/>
    </location>
</feature>
<evidence type="ECO:0000256" key="1">
    <source>
        <dbReference type="SAM" id="Phobius"/>
    </source>
</evidence>
<feature type="transmembrane region" description="Helical" evidence="1">
    <location>
        <begin position="93"/>
        <end position="115"/>
    </location>
</feature>
<feature type="transmembrane region" description="Helical" evidence="1">
    <location>
        <begin position="7"/>
        <end position="23"/>
    </location>
</feature>
<feature type="transmembrane region" description="Helical" evidence="1">
    <location>
        <begin position="268"/>
        <end position="287"/>
    </location>
</feature>
<keyword evidence="3" id="KW-1185">Reference proteome</keyword>
<accession>A0A830GUW1</accession>
<feature type="transmembrane region" description="Helical" evidence="1">
    <location>
        <begin position="122"/>
        <end position="144"/>
    </location>
</feature>
<dbReference type="AlphaFoldDB" id="A0A830GUW1"/>
<organism evidence="2 3">
    <name type="scientific">Thermocladium modestius</name>
    <dbReference type="NCBI Taxonomy" id="62609"/>
    <lineage>
        <taxon>Archaea</taxon>
        <taxon>Thermoproteota</taxon>
        <taxon>Thermoprotei</taxon>
        <taxon>Thermoproteales</taxon>
        <taxon>Thermoproteaceae</taxon>
        <taxon>Thermocladium</taxon>
    </lineage>
</organism>
<protein>
    <submittedName>
        <fullName evidence="2">Uncharacterized protein</fullName>
    </submittedName>
</protein>
<keyword evidence="1" id="KW-0472">Membrane</keyword>
<evidence type="ECO:0000313" key="3">
    <source>
        <dbReference type="Proteomes" id="UP000610960"/>
    </source>
</evidence>
<gene>
    <name evidence="2" type="ORF">GCM10007981_06290</name>
</gene>
<feature type="transmembrane region" description="Helical" evidence="1">
    <location>
        <begin position="243"/>
        <end position="262"/>
    </location>
</feature>
<feature type="transmembrane region" description="Helical" evidence="1">
    <location>
        <begin position="294"/>
        <end position="314"/>
    </location>
</feature>
<feature type="transmembrane region" description="Helical" evidence="1">
    <location>
        <begin position="29"/>
        <end position="49"/>
    </location>
</feature>
<reference evidence="2" key="1">
    <citation type="journal article" date="2014" name="Int. J. Syst. Evol. Microbiol.">
        <title>Complete genome sequence of Corynebacterium casei LMG S-19264T (=DSM 44701T), isolated from a smear-ripened cheese.</title>
        <authorList>
            <consortium name="US DOE Joint Genome Institute (JGI-PGF)"/>
            <person name="Walter F."/>
            <person name="Albersmeier A."/>
            <person name="Kalinowski J."/>
            <person name="Ruckert C."/>
        </authorList>
    </citation>
    <scope>NUCLEOTIDE SEQUENCE</scope>
    <source>
        <strain evidence="2">JCM 10088</strain>
    </source>
</reference>
<dbReference type="OrthoDB" id="34763at2157"/>
<dbReference type="RefSeq" id="WP_188595972.1">
    <property type="nucleotide sequence ID" value="NZ_BMNL01000001.1"/>
</dbReference>
<name>A0A830GUW1_9CREN</name>
<dbReference type="Proteomes" id="UP000610960">
    <property type="component" value="Unassembled WGS sequence"/>
</dbReference>
<comment type="caution">
    <text evidence="2">The sequence shown here is derived from an EMBL/GenBank/DDBJ whole genome shotgun (WGS) entry which is preliminary data.</text>
</comment>
<evidence type="ECO:0000313" key="2">
    <source>
        <dbReference type="EMBL" id="GGP20014.1"/>
    </source>
</evidence>
<feature type="transmembrane region" description="Helical" evidence="1">
    <location>
        <begin position="320"/>
        <end position="342"/>
    </location>
</feature>
<proteinExistence type="predicted"/>
<keyword evidence="1" id="KW-0812">Transmembrane</keyword>